<sequence>MCTSQTISAALHRSSGVEGSDRFVMKSWRRDRVEAVSVWGQAPQGESMPINSPAEVYLYENDGGTASLLPWDGHSLGDNAMTCQGAGKGAPWLHYYW</sequence>
<dbReference type="AlphaFoldDB" id="A0A2P6N636"/>
<proteinExistence type="predicted"/>
<name>A0A2P6N636_9EUKA</name>
<keyword evidence="2" id="KW-1185">Reference proteome</keyword>
<reference evidence="1 2" key="1">
    <citation type="journal article" date="2018" name="Genome Biol. Evol.">
        <title>Multiple Roots of Fruiting Body Formation in Amoebozoa.</title>
        <authorList>
            <person name="Hillmann F."/>
            <person name="Forbes G."/>
            <person name="Novohradska S."/>
            <person name="Ferling I."/>
            <person name="Riege K."/>
            <person name="Groth M."/>
            <person name="Westermann M."/>
            <person name="Marz M."/>
            <person name="Spaller T."/>
            <person name="Winckler T."/>
            <person name="Schaap P."/>
            <person name="Glockner G."/>
        </authorList>
    </citation>
    <scope>NUCLEOTIDE SEQUENCE [LARGE SCALE GENOMIC DNA]</scope>
    <source>
        <strain evidence="1 2">Jena</strain>
    </source>
</reference>
<organism evidence="1 2">
    <name type="scientific">Planoprotostelium fungivorum</name>
    <dbReference type="NCBI Taxonomy" id="1890364"/>
    <lineage>
        <taxon>Eukaryota</taxon>
        <taxon>Amoebozoa</taxon>
        <taxon>Evosea</taxon>
        <taxon>Variosea</taxon>
        <taxon>Cavosteliida</taxon>
        <taxon>Cavosteliaceae</taxon>
        <taxon>Planoprotostelium</taxon>
    </lineage>
</organism>
<accession>A0A2P6N636</accession>
<gene>
    <name evidence="1" type="ORF">PROFUN_08183</name>
</gene>
<evidence type="ECO:0000313" key="2">
    <source>
        <dbReference type="Proteomes" id="UP000241769"/>
    </source>
</evidence>
<comment type="caution">
    <text evidence="1">The sequence shown here is derived from an EMBL/GenBank/DDBJ whole genome shotgun (WGS) entry which is preliminary data.</text>
</comment>
<dbReference type="EMBL" id="MDYQ01000184">
    <property type="protein sequence ID" value="PRP79422.1"/>
    <property type="molecule type" value="Genomic_DNA"/>
</dbReference>
<protein>
    <submittedName>
        <fullName evidence="1">Uncharacterized protein</fullName>
    </submittedName>
</protein>
<evidence type="ECO:0000313" key="1">
    <source>
        <dbReference type="EMBL" id="PRP79422.1"/>
    </source>
</evidence>
<dbReference type="Proteomes" id="UP000241769">
    <property type="component" value="Unassembled WGS sequence"/>
</dbReference>
<dbReference type="InParanoid" id="A0A2P6N636"/>